<sequence>MSVYTEPALDLGLTCLPTYLVIDASSSMSPHQGVLNATLERVYQTLQRSPRVSEFAHICLIAFSTDPHLVIPMSEVSQVPVMPEIVCAGATEYGKVFELLRQCIENDVTALRSGGWDVLRPAVFFLTDGAPTDRHWKARFDALVDPGWPRRPHVISYGFGGADPAVLKQVYTKLAFLADGSDSEAALSEALSSMLNTLINSSANNQLTLAVQTTGFQTIALNREYMD</sequence>
<dbReference type="Gene3D" id="3.40.50.410">
    <property type="entry name" value="von Willebrand factor, type A domain"/>
    <property type="match status" value="1"/>
</dbReference>
<evidence type="ECO:0008006" key="3">
    <source>
        <dbReference type="Google" id="ProtNLM"/>
    </source>
</evidence>
<gene>
    <name evidence="1" type="ORF">KGQ19_25250</name>
</gene>
<dbReference type="EMBL" id="JAAFYZ010000094">
    <property type="protein sequence ID" value="MBS2550179.1"/>
    <property type="molecule type" value="Genomic_DNA"/>
</dbReference>
<protein>
    <recommendedName>
        <fullName evidence="3">VWFA domain-containing protein</fullName>
    </recommendedName>
</protein>
<evidence type="ECO:0000313" key="1">
    <source>
        <dbReference type="EMBL" id="MBS2550179.1"/>
    </source>
</evidence>
<dbReference type="RefSeq" id="WP_212012465.1">
    <property type="nucleotide sequence ID" value="NZ_JAAFYZ010000094.1"/>
</dbReference>
<accession>A0ABS5KVX0</accession>
<reference evidence="1 2" key="1">
    <citation type="submission" date="2020-02" db="EMBL/GenBank/DDBJ databases">
        <title>Acidophilic actinobacteria isolated from forest soil.</title>
        <authorList>
            <person name="Golinska P."/>
        </authorList>
    </citation>
    <scope>NUCLEOTIDE SEQUENCE [LARGE SCALE GENOMIC DNA]</scope>
    <source>
        <strain evidence="1 2">NL8</strain>
    </source>
</reference>
<name>A0ABS5KVX0_9ACTN</name>
<keyword evidence="2" id="KW-1185">Reference proteome</keyword>
<evidence type="ECO:0000313" key="2">
    <source>
        <dbReference type="Proteomes" id="UP000730482"/>
    </source>
</evidence>
<dbReference type="SUPFAM" id="SSF53300">
    <property type="entry name" value="vWA-like"/>
    <property type="match status" value="1"/>
</dbReference>
<proteinExistence type="predicted"/>
<dbReference type="InterPro" id="IPR036465">
    <property type="entry name" value="vWFA_dom_sf"/>
</dbReference>
<dbReference type="Proteomes" id="UP000730482">
    <property type="component" value="Unassembled WGS sequence"/>
</dbReference>
<organism evidence="1 2">
    <name type="scientific">Catenulispora pinistramenti</name>
    <dbReference type="NCBI Taxonomy" id="2705254"/>
    <lineage>
        <taxon>Bacteria</taxon>
        <taxon>Bacillati</taxon>
        <taxon>Actinomycetota</taxon>
        <taxon>Actinomycetes</taxon>
        <taxon>Catenulisporales</taxon>
        <taxon>Catenulisporaceae</taxon>
        <taxon>Catenulispora</taxon>
    </lineage>
</organism>
<comment type="caution">
    <text evidence="1">The sequence shown here is derived from an EMBL/GenBank/DDBJ whole genome shotgun (WGS) entry which is preliminary data.</text>
</comment>